<name>A0A8H7UK93_MORIS</name>
<evidence type="ECO:0000313" key="2">
    <source>
        <dbReference type="EMBL" id="KAG2186245.1"/>
    </source>
</evidence>
<proteinExistence type="predicted"/>
<accession>A0A8H7UK93</accession>
<protein>
    <submittedName>
        <fullName evidence="2">Uncharacterized protein</fullName>
    </submittedName>
</protein>
<sequence>MEKHEKDLAFQQNQMESASKRATDQRKRLTEYQNALQKFDKECHQKSESGIWITGSEHEHLYDHRMKIERNIEAASAALEIATETFQTEKENRIANMRRIAQLKASMTTLQQDIDRLSAGLRKNLLAQCIDELRKGRKRNVEPIQNRLYL</sequence>
<evidence type="ECO:0000256" key="1">
    <source>
        <dbReference type="SAM" id="MobiDB-lite"/>
    </source>
</evidence>
<dbReference type="EMBL" id="JAEPQZ010000001">
    <property type="protein sequence ID" value="KAG2186245.1"/>
    <property type="molecule type" value="Genomic_DNA"/>
</dbReference>
<dbReference type="Proteomes" id="UP000654370">
    <property type="component" value="Unassembled WGS sequence"/>
</dbReference>
<evidence type="ECO:0000313" key="3">
    <source>
        <dbReference type="Proteomes" id="UP000654370"/>
    </source>
</evidence>
<comment type="caution">
    <text evidence="2">The sequence shown here is derived from an EMBL/GenBank/DDBJ whole genome shotgun (WGS) entry which is preliminary data.</text>
</comment>
<dbReference type="OrthoDB" id="2355450at2759"/>
<organism evidence="2 3">
    <name type="scientific">Mortierella isabellina</name>
    <name type="common">Filamentous fungus</name>
    <name type="synonym">Umbelopsis isabellina</name>
    <dbReference type="NCBI Taxonomy" id="91625"/>
    <lineage>
        <taxon>Eukaryota</taxon>
        <taxon>Fungi</taxon>
        <taxon>Fungi incertae sedis</taxon>
        <taxon>Mucoromycota</taxon>
        <taxon>Mucoromycotina</taxon>
        <taxon>Umbelopsidomycetes</taxon>
        <taxon>Umbelopsidales</taxon>
        <taxon>Umbelopsidaceae</taxon>
        <taxon>Umbelopsis</taxon>
    </lineage>
</organism>
<feature type="compositionally biased region" description="Basic and acidic residues" evidence="1">
    <location>
        <begin position="18"/>
        <end position="28"/>
    </location>
</feature>
<reference evidence="2" key="1">
    <citation type="submission" date="2020-12" db="EMBL/GenBank/DDBJ databases">
        <title>Metabolic potential, ecology and presence of endohyphal bacteria is reflected in genomic diversity of Mucoromycotina.</title>
        <authorList>
            <person name="Muszewska A."/>
            <person name="Okrasinska A."/>
            <person name="Steczkiewicz K."/>
            <person name="Drgas O."/>
            <person name="Orlowska M."/>
            <person name="Perlinska-Lenart U."/>
            <person name="Aleksandrzak-Piekarczyk T."/>
            <person name="Szatraj K."/>
            <person name="Zielenkiewicz U."/>
            <person name="Pilsyk S."/>
            <person name="Malc E."/>
            <person name="Mieczkowski P."/>
            <person name="Kruszewska J.S."/>
            <person name="Biernat P."/>
            <person name="Pawlowska J."/>
        </authorList>
    </citation>
    <scope>NUCLEOTIDE SEQUENCE</scope>
    <source>
        <strain evidence="2">WA0000067209</strain>
    </source>
</reference>
<gene>
    <name evidence="2" type="ORF">INT43_002683</name>
</gene>
<keyword evidence="3" id="KW-1185">Reference proteome</keyword>
<feature type="region of interest" description="Disordered" evidence="1">
    <location>
        <begin position="1"/>
        <end position="28"/>
    </location>
</feature>
<dbReference type="AlphaFoldDB" id="A0A8H7UK93"/>